<dbReference type="Proteomes" id="UP001165064">
    <property type="component" value="Unassembled WGS sequence"/>
</dbReference>
<keyword evidence="2" id="KW-1185">Reference proteome</keyword>
<evidence type="ECO:0000313" key="2">
    <source>
        <dbReference type="Proteomes" id="UP001165064"/>
    </source>
</evidence>
<gene>
    <name evidence="1" type="ORF">Amon02_000134400</name>
</gene>
<proteinExistence type="predicted"/>
<accession>A0ACB5SV15</accession>
<comment type="caution">
    <text evidence="1">The sequence shown here is derived from an EMBL/GenBank/DDBJ whole genome shotgun (WGS) entry which is preliminary data.</text>
</comment>
<organism evidence="1 2">
    <name type="scientific">Ambrosiozyma monospora</name>
    <name type="common">Yeast</name>
    <name type="synonym">Endomycopsis monosporus</name>
    <dbReference type="NCBI Taxonomy" id="43982"/>
    <lineage>
        <taxon>Eukaryota</taxon>
        <taxon>Fungi</taxon>
        <taxon>Dikarya</taxon>
        <taxon>Ascomycota</taxon>
        <taxon>Saccharomycotina</taxon>
        <taxon>Pichiomycetes</taxon>
        <taxon>Pichiales</taxon>
        <taxon>Pichiaceae</taxon>
        <taxon>Ambrosiozyma</taxon>
    </lineage>
</organism>
<evidence type="ECO:0000313" key="1">
    <source>
        <dbReference type="EMBL" id="GME73300.1"/>
    </source>
</evidence>
<reference evidence="1" key="1">
    <citation type="submission" date="2023-04" db="EMBL/GenBank/DDBJ databases">
        <title>Ambrosiozyma monospora NBRC 10751.</title>
        <authorList>
            <person name="Ichikawa N."/>
            <person name="Sato H."/>
            <person name="Tonouchi N."/>
        </authorList>
    </citation>
    <scope>NUCLEOTIDE SEQUENCE</scope>
    <source>
        <strain evidence="1">NBRC 10751</strain>
    </source>
</reference>
<protein>
    <submittedName>
        <fullName evidence="1">Unnamed protein product</fullName>
    </submittedName>
</protein>
<name>A0ACB5SV15_AMBMO</name>
<dbReference type="EMBL" id="BSXS01000644">
    <property type="protein sequence ID" value="GME73300.1"/>
    <property type="molecule type" value="Genomic_DNA"/>
</dbReference>
<sequence length="618" mass="67606">MAPSIRSVPASATSMTFPEENIEVGMIAGDYQTGSMNVPITADGYDDHGSTTTKAGLRQTSLESQLQTTTRKKKNPRFTNMNNMNMNMNMTPPSSSNSSMYGGHVGGPPPMGGPVMGHQRVMSSASSVNMPPRMMPHPNGSRVSLASHSSGGSRSNIPPPINTGGHMYPSHPGMGPPVGPPHQMNGYHGPGGPGGPPPAPGQPHFRTMSGGAFAPPTPGGSAGGQQLNFSPQRSQFAPHYQQHYQRPSQSSQIPGQGQGQGQVPPPMERHSQQQRQLNNHYAQQMPHSRTPSQAGIPPFQQAGTINSPSIVSPGIRRVSTLDPSSPKDAELQRRQSARMSINSALSFLTMPNNNNNSNHKLDKDKSEIDENEIDEGSEESETESSSSDGGASRKDLEEENEALRKKLNELETRQKLLRDVEVRNSELISKLKNFEDENEQLKKELDDHKLNSDVNDDLTSRISQMEENYDDAMSSYSLLEKHNDKLNDYLDKLRQKNAKLSKEVQTLHEQLDSTTDSNTKLAASFKEFLEKIPDDLKSDDSLKGMDVSSLPEEIQGIYQASLKSDQLNQTVRKVKKQQVHAQNNGLITSDEQLLHLFREEVKALSAKIVLGTGSLDVL</sequence>